<keyword evidence="2" id="KW-1185">Reference proteome</keyword>
<dbReference type="EMBL" id="AGCA01000215">
    <property type="protein sequence ID" value="EGY29183.1"/>
    <property type="molecule type" value="Genomic_DNA"/>
</dbReference>
<comment type="caution">
    <text evidence="1">The sequence shown here is derived from an EMBL/GenBank/DDBJ whole genome shotgun (WGS) entry which is preliminary data.</text>
</comment>
<organism evidence="1 2">
    <name type="scientific">Candidatus Regiella insecticola 5.15</name>
    <dbReference type="NCBI Taxonomy" id="1005043"/>
    <lineage>
        <taxon>Bacteria</taxon>
        <taxon>Pseudomonadati</taxon>
        <taxon>Pseudomonadota</taxon>
        <taxon>Gammaproteobacteria</taxon>
        <taxon>Enterobacterales</taxon>
        <taxon>Enterobacteriaceae</taxon>
        <taxon>aphid secondary symbionts</taxon>
        <taxon>Candidatus Regiella</taxon>
    </lineage>
</organism>
<feature type="non-terminal residue" evidence="1">
    <location>
        <position position="24"/>
    </location>
</feature>
<dbReference type="Proteomes" id="UP000004116">
    <property type="component" value="Unassembled WGS sequence"/>
</dbReference>
<name>G2GYJ9_9ENTR</name>
<dbReference type="AlphaFoldDB" id="G2GYJ9"/>
<protein>
    <submittedName>
        <fullName evidence="1">Uncharacterized protein</fullName>
    </submittedName>
</protein>
<evidence type="ECO:0000313" key="2">
    <source>
        <dbReference type="Proteomes" id="UP000004116"/>
    </source>
</evidence>
<gene>
    <name evidence="1" type="ORF">Rin_00008610</name>
</gene>
<reference evidence="1 2" key="1">
    <citation type="journal article" date="2012" name="Genome Res.">
        <title>Genomic basis of endosymbiont-conferred protection against an insect parasitoid.</title>
        <authorList>
            <person name="Hansen A.K."/>
            <person name="Vorburger C."/>
            <person name="Moran N.A."/>
        </authorList>
    </citation>
    <scope>NUCLEOTIDE SEQUENCE [LARGE SCALE GENOMIC DNA]</scope>
    <source>
        <strain evidence="2">R5.15</strain>
    </source>
</reference>
<evidence type="ECO:0000313" key="1">
    <source>
        <dbReference type="EMBL" id="EGY29183.1"/>
    </source>
</evidence>
<sequence>MIENDSIWPKIAALILAWSLIVLA</sequence>
<proteinExistence type="predicted"/>
<accession>G2GYJ9</accession>